<dbReference type="UniPathway" id="UPA00601">
    <property type="reaction ID" value="UER00295"/>
</dbReference>
<dbReference type="PANTHER" id="PTHR11911">
    <property type="entry name" value="INOSINE-5-MONOPHOSPHATE DEHYDROGENASE RELATED"/>
    <property type="match status" value="1"/>
</dbReference>
<dbReference type="InterPro" id="IPR005990">
    <property type="entry name" value="IMP_DH"/>
</dbReference>
<evidence type="ECO:0000256" key="11">
    <source>
        <dbReference type="ARBA" id="ARBA00023122"/>
    </source>
</evidence>
<keyword evidence="10 13" id="KW-0520">NAD</keyword>
<dbReference type="InterPro" id="IPR046342">
    <property type="entry name" value="CBS_dom_sf"/>
</dbReference>
<dbReference type="CDD" id="cd00381">
    <property type="entry name" value="IMPDH"/>
    <property type="match status" value="1"/>
</dbReference>
<dbReference type="SUPFAM" id="SSF51412">
    <property type="entry name" value="Inosine monophosphate dehydrogenase (IMPDH)"/>
    <property type="match status" value="1"/>
</dbReference>
<dbReference type="Proteomes" id="UP000422989">
    <property type="component" value="Chromosome"/>
</dbReference>
<dbReference type="EMBL" id="CP032550">
    <property type="protein sequence ID" value="QGU27456.1"/>
    <property type="molecule type" value="Genomic_DNA"/>
</dbReference>
<dbReference type="HAMAP" id="MF_01964">
    <property type="entry name" value="IMPDH"/>
    <property type="match status" value="1"/>
</dbReference>
<comment type="pathway">
    <text evidence="13 20">Purine metabolism; XMP biosynthesis via de novo pathway; XMP from IMP: step 1/1.</text>
</comment>
<dbReference type="GO" id="GO:0046872">
    <property type="term" value="F:metal ion binding"/>
    <property type="evidence" value="ECO:0007669"/>
    <property type="project" value="UniProtKB-UniRule"/>
</dbReference>
<dbReference type="InterPro" id="IPR015875">
    <property type="entry name" value="IMP_DH/GMP_Rdtase_CS"/>
</dbReference>
<keyword evidence="7 13" id="KW-0658">Purine biosynthesis</keyword>
<evidence type="ECO:0000256" key="13">
    <source>
        <dbReference type="HAMAP-Rule" id="MF_01964"/>
    </source>
</evidence>
<comment type="activity regulation">
    <text evidence="13">Mycophenolic acid (MPA) is a non-competitive inhibitor that prevents formation of the closed enzyme conformation by binding to the same site as the amobile flap. In contrast, mizoribine monophosphate (MZP) is a competitive inhibitor that induces the closed conformation. MPA is a potent inhibitor of mammalian IMPDHs but a poor inhibitor of the bacterial enzymes. MZP is a more potent inhibitor of bacterial IMPDH.</text>
</comment>
<evidence type="ECO:0000256" key="2">
    <source>
        <dbReference type="ARBA" id="ARBA00005502"/>
    </source>
</evidence>
<dbReference type="NCBIfam" id="TIGR01302">
    <property type="entry name" value="IMP_dehydrog"/>
    <property type="match status" value="1"/>
</dbReference>
<dbReference type="PROSITE" id="PS51371">
    <property type="entry name" value="CBS"/>
    <property type="match status" value="2"/>
</dbReference>
<feature type="binding site" evidence="16">
    <location>
        <begin position="253"/>
        <end position="255"/>
    </location>
    <ligand>
        <name>NAD(+)</name>
        <dbReference type="ChEBI" id="CHEBI:57540"/>
    </ligand>
</feature>
<keyword evidence="8 13" id="KW-0630">Potassium</keyword>
<evidence type="ECO:0000259" key="21">
    <source>
        <dbReference type="PROSITE" id="PS51371"/>
    </source>
</evidence>
<feature type="binding site" evidence="13 16">
    <location>
        <begin position="305"/>
        <end position="307"/>
    </location>
    <ligand>
        <name>NAD(+)</name>
        <dbReference type="ChEBI" id="CHEBI:57540"/>
    </ligand>
</feature>
<feature type="binding site" evidence="13 15">
    <location>
        <begin position="345"/>
        <end position="347"/>
    </location>
    <ligand>
        <name>IMP</name>
        <dbReference type="ChEBI" id="CHEBI:58053"/>
    </ligand>
</feature>
<feature type="binding site" evidence="13 15">
    <location>
        <position position="310"/>
    </location>
    <ligand>
        <name>IMP</name>
        <dbReference type="ChEBI" id="CHEBI:58053"/>
    </ligand>
</feature>
<evidence type="ECO:0000256" key="1">
    <source>
        <dbReference type="ARBA" id="ARBA00001958"/>
    </source>
</evidence>
<comment type="subunit">
    <text evidence="3 13">Homotetramer.</text>
</comment>
<evidence type="ECO:0000256" key="19">
    <source>
        <dbReference type="RuleBase" id="RU003927"/>
    </source>
</evidence>
<evidence type="ECO:0000256" key="4">
    <source>
        <dbReference type="ARBA" id="ARBA00022723"/>
    </source>
</evidence>
<dbReference type="OrthoDB" id="9805398at2"/>
<dbReference type="PIRSF" id="PIRSF000130">
    <property type="entry name" value="IMPDH"/>
    <property type="match status" value="1"/>
</dbReference>
<evidence type="ECO:0000256" key="9">
    <source>
        <dbReference type="ARBA" id="ARBA00023002"/>
    </source>
</evidence>
<evidence type="ECO:0000256" key="12">
    <source>
        <dbReference type="ARBA" id="ARBA00048028"/>
    </source>
</evidence>
<dbReference type="GO" id="GO:0006183">
    <property type="term" value="P:GTP biosynthetic process"/>
    <property type="evidence" value="ECO:0007669"/>
    <property type="project" value="TreeGrafter"/>
</dbReference>
<name>A0A6I6DTN1_9MICO</name>
<comment type="function">
    <text evidence="13">Catalyzes the conversion of inosine 5'-phosphate (IMP) to xanthosine 5'-phosphate (XMP), the first committed and rate-limiting step in the de novo synthesis of guanine nucleotides, and therefore plays an important role in the regulation of cell growth.</text>
</comment>
<evidence type="ECO:0000256" key="18">
    <source>
        <dbReference type="PROSITE-ProRule" id="PRU00703"/>
    </source>
</evidence>
<feature type="active site" description="Proton acceptor" evidence="13 14">
    <location>
        <position position="414"/>
    </location>
</feature>
<keyword evidence="5" id="KW-0677">Repeat</keyword>
<dbReference type="GO" id="GO:0000166">
    <property type="term" value="F:nucleotide binding"/>
    <property type="evidence" value="ECO:0007669"/>
    <property type="project" value="UniProtKB-UniRule"/>
</dbReference>
<dbReference type="AlphaFoldDB" id="A0A6I6DTN1"/>
<dbReference type="InterPro" id="IPR001093">
    <property type="entry name" value="IMP_DH_GMPRt"/>
</dbReference>
<keyword evidence="23" id="KW-1185">Reference proteome</keyword>
<feature type="binding site" evidence="13">
    <location>
        <position position="483"/>
    </location>
    <ligand>
        <name>K(+)</name>
        <dbReference type="ChEBI" id="CHEBI:29103"/>
        <note>ligand shared between two tetrameric partners</note>
    </ligand>
</feature>
<evidence type="ECO:0000256" key="8">
    <source>
        <dbReference type="ARBA" id="ARBA00022958"/>
    </source>
</evidence>
<feature type="binding site" description="in other chain" evidence="13 17">
    <location>
        <position position="312"/>
    </location>
    <ligand>
        <name>K(+)</name>
        <dbReference type="ChEBI" id="CHEBI:29103"/>
        <note>ligand shared between two tetrameric partners</note>
    </ligand>
</feature>
<dbReference type="RefSeq" id="WP_156241953.1">
    <property type="nucleotide sequence ID" value="NZ_BAAAZL010000004.1"/>
</dbReference>
<dbReference type="InterPro" id="IPR013785">
    <property type="entry name" value="Aldolase_TIM"/>
</dbReference>
<gene>
    <name evidence="13 22" type="primary">guaB</name>
    <name evidence="22" type="ORF">D7D94_07110</name>
</gene>
<feature type="domain" description="CBS" evidence="21">
    <location>
        <begin position="159"/>
        <end position="216"/>
    </location>
</feature>
<dbReference type="PANTHER" id="PTHR11911:SF111">
    <property type="entry name" value="INOSINE-5'-MONOPHOSPHATE DEHYDROGENASE"/>
    <property type="match status" value="1"/>
</dbReference>
<keyword evidence="6 13" id="KW-0332">GMP biosynthesis</keyword>
<feature type="binding site" description="in other chain" evidence="13 17">
    <location>
        <position position="309"/>
    </location>
    <ligand>
        <name>K(+)</name>
        <dbReference type="ChEBI" id="CHEBI:29103"/>
        <note>ligand shared between two tetrameric partners</note>
    </ligand>
</feature>
<evidence type="ECO:0000313" key="23">
    <source>
        <dbReference type="Proteomes" id="UP000422989"/>
    </source>
</evidence>
<evidence type="ECO:0000256" key="15">
    <source>
        <dbReference type="PIRSR" id="PIRSR000130-2"/>
    </source>
</evidence>
<keyword evidence="9 13" id="KW-0560">Oxidoreductase</keyword>
<evidence type="ECO:0000256" key="10">
    <source>
        <dbReference type="ARBA" id="ARBA00023027"/>
    </source>
</evidence>
<feature type="binding site" evidence="13 15">
    <location>
        <begin position="392"/>
        <end position="396"/>
    </location>
    <ligand>
        <name>IMP</name>
        <dbReference type="ChEBI" id="CHEBI:58053"/>
    </ligand>
</feature>
<comment type="caution">
    <text evidence="13">Lacks conserved residue(s) required for the propagation of feature annotation.</text>
</comment>
<evidence type="ECO:0000256" key="3">
    <source>
        <dbReference type="ARBA" id="ARBA00011881"/>
    </source>
</evidence>
<evidence type="ECO:0000256" key="17">
    <source>
        <dbReference type="PIRSR" id="PIRSR000130-4"/>
    </source>
</evidence>
<dbReference type="SUPFAM" id="SSF54631">
    <property type="entry name" value="CBS-domain pair"/>
    <property type="match status" value="1"/>
</dbReference>
<comment type="catalytic activity">
    <reaction evidence="12 13 20">
        <text>IMP + NAD(+) + H2O = XMP + NADH + H(+)</text>
        <dbReference type="Rhea" id="RHEA:11708"/>
        <dbReference type="ChEBI" id="CHEBI:15377"/>
        <dbReference type="ChEBI" id="CHEBI:15378"/>
        <dbReference type="ChEBI" id="CHEBI:57464"/>
        <dbReference type="ChEBI" id="CHEBI:57540"/>
        <dbReference type="ChEBI" id="CHEBI:57945"/>
        <dbReference type="ChEBI" id="CHEBI:58053"/>
        <dbReference type="EC" id="1.1.1.205"/>
    </reaction>
</comment>
<feature type="binding site" evidence="13 15">
    <location>
        <position position="429"/>
    </location>
    <ligand>
        <name>IMP</name>
        <dbReference type="ChEBI" id="CHEBI:58053"/>
    </ligand>
</feature>
<dbReference type="InterPro" id="IPR000644">
    <property type="entry name" value="CBS_dom"/>
</dbReference>
<dbReference type="PROSITE" id="PS00487">
    <property type="entry name" value="IMP_DH_GMP_RED"/>
    <property type="match status" value="1"/>
</dbReference>
<evidence type="ECO:0000256" key="16">
    <source>
        <dbReference type="PIRSR" id="PIRSR000130-3"/>
    </source>
</evidence>
<comment type="cofactor">
    <cofactor evidence="1 13">
        <name>K(+)</name>
        <dbReference type="ChEBI" id="CHEBI:29103"/>
    </cofactor>
</comment>
<feature type="binding site" evidence="13">
    <location>
        <position position="485"/>
    </location>
    <ligand>
        <name>K(+)</name>
        <dbReference type="ChEBI" id="CHEBI:29103"/>
        <note>ligand shared between two tetrameric partners</note>
    </ligand>
</feature>
<keyword evidence="4 13" id="KW-0479">Metal-binding</keyword>
<reference evidence="22 23" key="1">
    <citation type="submission" date="2018-09" db="EMBL/GenBank/DDBJ databases">
        <title>Whole genome sequencing of Microbacterium oryzae strain MB-10T.</title>
        <authorList>
            <person name="Das S.K."/>
        </authorList>
    </citation>
    <scope>NUCLEOTIDE SEQUENCE [LARGE SCALE GENOMIC DNA]</scope>
    <source>
        <strain evidence="22 23">MB-10</strain>
    </source>
</reference>
<evidence type="ECO:0000256" key="6">
    <source>
        <dbReference type="ARBA" id="ARBA00022749"/>
    </source>
</evidence>
<evidence type="ECO:0000256" key="14">
    <source>
        <dbReference type="PIRSR" id="PIRSR000130-1"/>
    </source>
</evidence>
<feature type="binding site" description="in other chain" evidence="13 17">
    <location>
        <position position="307"/>
    </location>
    <ligand>
        <name>K(+)</name>
        <dbReference type="ChEBI" id="CHEBI:29103"/>
        <note>ligand shared between two tetrameric partners</note>
    </ligand>
</feature>
<feature type="binding site" evidence="13 15">
    <location>
        <begin position="368"/>
        <end position="369"/>
    </location>
    <ligand>
        <name>IMP</name>
        <dbReference type="ChEBI" id="CHEBI:58053"/>
    </ligand>
</feature>
<feature type="binding site" evidence="13">
    <location>
        <position position="253"/>
    </location>
    <ligand>
        <name>NAD(+)</name>
        <dbReference type="ChEBI" id="CHEBI:57540"/>
    </ligand>
</feature>
<dbReference type="FunFam" id="3.20.20.70:FF:000003">
    <property type="entry name" value="GMP reductase"/>
    <property type="match status" value="1"/>
</dbReference>
<proteinExistence type="inferred from homology"/>
<evidence type="ECO:0000256" key="20">
    <source>
        <dbReference type="RuleBase" id="RU003928"/>
    </source>
</evidence>
<protein>
    <recommendedName>
        <fullName evidence="13 20">Inosine-5'-monophosphate dehydrogenase</fullName>
        <shortName evidence="13">IMP dehydrogenase</shortName>
        <shortName evidence="13">IMPD</shortName>
        <shortName evidence="13">IMPDH</shortName>
        <ecNumber evidence="13 20">1.1.1.205</ecNumber>
    </recommendedName>
</protein>
<feature type="active site" description="Thioimidate intermediate" evidence="13 14">
    <location>
        <position position="312"/>
    </location>
</feature>
<dbReference type="CDD" id="cd04601">
    <property type="entry name" value="CBS_pair_IMPDH"/>
    <property type="match status" value="1"/>
</dbReference>
<sequence>MTEHDPFGFVGLTYDDVLLLPGHTDVIPSEADTSSRLTRRIRVAVPLLSSAMDTVTEARMAIALARQGGIGILHRNLSIADQANAVDRVKRSESGMITDPITTSPDATIAEVDAMCAKYRISGLPVVDADGRLTGIITNRDMRFVSERRRSVTRVKDVMTTEGLVTGPVGIAAEDVMNLFAKHRIEKLPLIDDDGKLAGLITIKDFDKSEQYPLATKDDQGRLRVGAAIGFFGDAWERAEALRDAGVDVIVVDTANGQSQGVIDIVRRLKADETFAHIDVIGGNIATREGAQALIDAGVDAVKVGVGPGSICTTRVVAGVGVPQVTAIYEASLAARAADVPVIADGGLQYSGDIAKALVAGADTVMLGSLLAGTDESPGEVVFQGGKQYKQYRGMGSLGAMQTRGKQTSYSKDRYFQADVPTDDKLIPEGIEGQVPYRGPVSAVVYQLVGGLRQSMFYVGSRTVEELKARGKFVRITSAGLKESHPHDVQIVVEAPNYKR</sequence>
<dbReference type="GO" id="GO:0003938">
    <property type="term" value="F:IMP dehydrogenase activity"/>
    <property type="evidence" value="ECO:0007669"/>
    <property type="project" value="UniProtKB-UniRule"/>
</dbReference>
<accession>A0A6I6DTN1</accession>
<dbReference type="EC" id="1.1.1.205" evidence="13 20"/>
<evidence type="ECO:0000313" key="22">
    <source>
        <dbReference type="EMBL" id="QGU27456.1"/>
    </source>
</evidence>
<dbReference type="SMART" id="SM01240">
    <property type="entry name" value="IMPDH"/>
    <property type="match status" value="1"/>
</dbReference>
<feature type="binding site" evidence="13">
    <location>
        <position position="484"/>
    </location>
    <ligand>
        <name>K(+)</name>
        <dbReference type="ChEBI" id="CHEBI:29103"/>
        <note>ligand shared between two tetrameric partners</note>
    </ligand>
</feature>
<dbReference type="KEGG" id="moj:D7D94_07110"/>
<dbReference type="Pfam" id="PF00571">
    <property type="entry name" value="CBS"/>
    <property type="match status" value="2"/>
</dbReference>
<comment type="similarity">
    <text evidence="2 13 19">Belongs to the IMPDH/GMPR family.</text>
</comment>
<evidence type="ECO:0000256" key="7">
    <source>
        <dbReference type="ARBA" id="ARBA00022755"/>
    </source>
</evidence>
<keyword evidence="11 18" id="KW-0129">CBS domain</keyword>
<evidence type="ECO:0000256" key="5">
    <source>
        <dbReference type="ARBA" id="ARBA00022737"/>
    </source>
</evidence>
<organism evidence="22 23">
    <name type="scientific">Microbacterium oryzae</name>
    <dbReference type="NCBI Taxonomy" id="743009"/>
    <lineage>
        <taxon>Bacteria</taxon>
        <taxon>Bacillati</taxon>
        <taxon>Actinomycetota</taxon>
        <taxon>Actinomycetes</taxon>
        <taxon>Micrococcales</taxon>
        <taxon>Microbacteriaceae</taxon>
        <taxon>Microbacterium</taxon>
    </lineage>
</organism>
<dbReference type="Gene3D" id="3.20.20.70">
    <property type="entry name" value="Aldolase class I"/>
    <property type="match status" value="1"/>
</dbReference>
<dbReference type="SMART" id="SM00116">
    <property type="entry name" value="CBS"/>
    <property type="match status" value="2"/>
</dbReference>
<dbReference type="Pfam" id="PF00478">
    <property type="entry name" value="IMPDH"/>
    <property type="match status" value="1"/>
</dbReference>
<dbReference type="GO" id="GO:0006177">
    <property type="term" value="P:GMP biosynthetic process"/>
    <property type="evidence" value="ECO:0007669"/>
    <property type="project" value="UniProtKB-UniRule"/>
</dbReference>
<feature type="domain" description="CBS" evidence="21">
    <location>
        <begin position="96"/>
        <end position="152"/>
    </location>
</feature>